<feature type="domain" description="Ketopantoate reductase C-terminal" evidence="13">
    <location>
        <begin position="196"/>
        <end position="323"/>
    </location>
</feature>
<gene>
    <name evidence="14" type="ORF">D356_00253</name>
</gene>
<sequence length="329" mass="36517">MKRFSNEYNRKKKEEESMKIAIAGAGAMGSRFGLMLHQSGNEVLLIDGWAEHVQQIKEHGLQANFNGKEVEAKLPIVLQSEVEKEDQVDLIILFTKAMQLEKMLQDIQSLIKKDTEVLCLLNGIGHEDIIEKFVPMENIYIGNTMWTAGLEGPGQVKLFGSGSVELQNLGDGKEAAAKKLADKLSESGLNAHFSDNIHYSIYRKACVNGTMNGLCTILDVNMAELGKTSTAHKMVATIVNEFAKVAAVEKIELDVPEVIAHCESCFDPETIGLHYPSMYQDLIKNHRLTEIDYINGAISRKGKKYGVATPYCDFLTELVHAKEDSLNVK</sequence>
<evidence type="ECO:0000256" key="4">
    <source>
        <dbReference type="ARBA" id="ARBA00013014"/>
    </source>
</evidence>
<dbReference type="GO" id="GO:0008677">
    <property type="term" value="F:2-dehydropantoate 2-reductase activity"/>
    <property type="evidence" value="ECO:0007669"/>
    <property type="project" value="UniProtKB-EC"/>
</dbReference>
<evidence type="ECO:0000256" key="8">
    <source>
        <dbReference type="ARBA" id="ARBA00023002"/>
    </source>
</evidence>
<dbReference type="GO" id="GO:0050661">
    <property type="term" value="F:NADP binding"/>
    <property type="evidence" value="ECO:0007669"/>
    <property type="project" value="TreeGrafter"/>
</dbReference>
<dbReference type="EC" id="1.1.1.169" evidence="4 11"/>
<comment type="function">
    <text evidence="1 11">Catalyzes the NADPH-dependent reduction of ketopantoate into pantoic acid.</text>
</comment>
<keyword evidence="7 11" id="KW-0521">NADP</keyword>
<evidence type="ECO:0000313" key="14">
    <source>
        <dbReference type="EMBL" id="EPI15556.1"/>
    </source>
</evidence>
<comment type="pathway">
    <text evidence="2 11">Cofactor biosynthesis; (R)-pantothenate biosynthesis; (R)-pantoate from 3-methyl-2-oxobutanoate: step 2/2.</text>
</comment>
<keyword evidence="6 11" id="KW-0566">Pantothenate biosynthesis</keyword>
<evidence type="ECO:0000256" key="1">
    <source>
        <dbReference type="ARBA" id="ARBA00002919"/>
    </source>
</evidence>
<dbReference type="Gene3D" id="3.40.50.720">
    <property type="entry name" value="NAD(P)-binding Rossmann-like Domain"/>
    <property type="match status" value="1"/>
</dbReference>
<dbReference type="InterPro" id="IPR013328">
    <property type="entry name" value="6PGD_dom2"/>
</dbReference>
<dbReference type="GO" id="GO:0015940">
    <property type="term" value="P:pantothenate biosynthetic process"/>
    <property type="evidence" value="ECO:0007669"/>
    <property type="project" value="UniProtKB-KW"/>
</dbReference>
<evidence type="ECO:0000256" key="2">
    <source>
        <dbReference type="ARBA" id="ARBA00004994"/>
    </source>
</evidence>
<evidence type="ECO:0000256" key="3">
    <source>
        <dbReference type="ARBA" id="ARBA00007870"/>
    </source>
</evidence>
<keyword evidence="8 11" id="KW-0560">Oxidoreductase</keyword>
<evidence type="ECO:0000256" key="11">
    <source>
        <dbReference type="RuleBase" id="RU362068"/>
    </source>
</evidence>
<dbReference type="EMBL" id="ATIT01000036">
    <property type="protein sequence ID" value="EPI15556.1"/>
    <property type="molecule type" value="Genomic_DNA"/>
</dbReference>
<evidence type="ECO:0000259" key="13">
    <source>
        <dbReference type="Pfam" id="PF08546"/>
    </source>
</evidence>
<evidence type="ECO:0000256" key="5">
    <source>
        <dbReference type="ARBA" id="ARBA00019465"/>
    </source>
</evidence>
<evidence type="ECO:0000256" key="7">
    <source>
        <dbReference type="ARBA" id="ARBA00022857"/>
    </source>
</evidence>
<dbReference type="InterPro" id="IPR008927">
    <property type="entry name" value="6-PGluconate_DH-like_C_sf"/>
</dbReference>
<dbReference type="InterPro" id="IPR050838">
    <property type="entry name" value="Ketopantoate_reductase"/>
</dbReference>
<dbReference type="AlphaFoldDB" id="A0AB73ACS7"/>
<evidence type="ECO:0000256" key="9">
    <source>
        <dbReference type="ARBA" id="ARBA00032024"/>
    </source>
</evidence>
<dbReference type="SUPFAM" id="SSF51735">
    <property type="entry name" value="NAD(P)-binding Rossmann-fold domains"/>
    <property type="match status" value="1"/>
</dbReference>
<comment type="similarity">
    <text evidence="3 11">Belongs to the ketopantoate reductase family.</text>
</comment>
<reference evidence="14 15" key="1">
    <citation type="submission" date="2013-06" db="EMBL/GenBank/DDBJ databases">
        <authorList>
            <person name="Weinstock G."/>
            <person name="Sodergren E."/>
            <person name="Lobos E.A."/>
            <person name="Fulton L."/>
            <person name="Fulton R."/>
            <person name="Courtney L."/>
            <person name="Fronick C."/>
            <person name="O'Laughlin M."/>
            <person name="Godfrey J."/>
            <person name="Wilson R.M."/>
            <person name="Miner T."/>
            <person name="Farmer C."/>
            <person name="Delehaunty K."/>
            <person name="Cordes M."/>
            <person name="Minx P."/>
            <person name="Tomlinson C."/>
            <person name="Chen J."/>
            <person name="Wollam A."/>
            <person name="Pepin K.H."/>
            <person name="Bhonagiri V."/>
            <person name="Zhang X."/>
            <person name="Warren W."/>
            <person name="Mitreva M."/>
            <person name="Mardis E.R."/>
            <person name="Wilson R.K."/>
        </authorList>
    </citation>
    <scope>NUCLEOTIDE SEQUENCE [LARGE SCALE GENOMIC DNA]</scope>
    <source>
        <strain evidence="14 15">SD2A-2</strain>
    </source>
</reference>
<dbReference type="Pfam" id="PF08546">
    <property type="entry name" value="ApbA_C"/>
    <property type="match status" value="1"/>
</dbReference>
<dbReference type="GO" id="GO:0005737">
    <property type="term" value="C:cytoplasm"/>
    <property type="evidence" value="ECO:0007669"/>
    <property type="project" value="TreeGrafter"/>
</dbReference>
<dbReference type="InterPro" id="IPR003710">
    <property type="entry name" value="ApbA"/>
</dbReference>
<dbReference type="PANTHER" id="PTHR43765">
    <property type="entry name" value="2-DEHYDROPANTOATE 2-REDUCTASE-RELATED"/>
    <property type="match status" value="1"/>
</dbReference>
<dbReference type="InterPro" id="IPR013332">
    <property type="entry name" value="KPR_N"/>
</dbReference>
<evidence type="ECO:0000313" key="15">
    <source>
        <dbReference type="Proteomes" id="UP000014622"/>
    </source>
</evidence>
<dbReference type="Proteomes" id="UP000014622">
    <property type="component" value="Unassembled WGS sequence"/>
</dbReference>
<feature type="domain" description="Ketopantoate reductase N-terminal" evidence="12">
    <location>
        <begin position="20"/>
        <end position="169"/>
    </location>
</feature>
<dbReference type="InterPro" id="IPR036291">
    <property type="entry name" value="NAD(P)-bd_dom_sf"/>
</dbReference>
<dbReference type="NCBIfam" id="TIGR00745">
    <property type="entry name" value="apbA_panE"/>
    <property type="match status" value="1"/>
</dbReference>
<protein>
    <recommendedName>
        <fullName evidence="5 11">2-dehydropantoate 2-reductase</fullName>
        <ecNumber evidence="4 11">1.1.1.169</ecNumber>
    </recommendedName>
    <alternativeName>
        <fullName evidence="9 11">Ketopantoate reductase</fullName>
    </alternativeName>
</protein>
<evidence type="ECO:0000259" key="12">
    <source>
        <dbReference type="Pfam" id="PF02558"/>
    </source>
</evidence>
<organism evidence="14 15">
    <name type="scientific">Enterococcus faecium SD2A-2</name>
    <dbReference type="NCBI Taxonomy" id="1244154"/>
    <lineage>
        <taxon>Bacteria</taxon>
        <taxon>Bacillati</taxon>
        <taxon>Bacillota</taxon>
        <taxon>Bacilli</taxon>
        <taxon>Lactobacillales</taxon>
        <taxon>Enterococcaceae</taxon>
        <taxon>Enterococcus</taxon>
    </lineage>
</organism>
<proteinExistence type="inferred from homology"/>
<evidence type="ECO:0000256" key="6">
    <source>
        <dbReference type="ARBA" id="ARBA00022655"/>
    </source>
</evidence>
<dbReference type="NCBIfam" id="NF005088">
    <property type="entry name" value="PRK06522.1-2"/>
    <property type="match status" value="1"/>
</dbReference>
<comment type="caution">
    <text evidence="14">The sequence shown here is derived from an EMBL/GenBank/DDBJ whole genome shotgun (WGS) entry which is preliminary data.</text>
</comment>
<comment type="catalytic activity">
    <reaction evidence="10 11">
        <text>(R)-pantoate + NADP(+) = 2-dehydropantoate + NADPH + H(+)</text>
        <dbReference type="Rhea" id="RHEA:16233"/>
        <dbReference type="ChEBI" id="CHEBI:11561"/>
        <dbReference type="ChEBI" id="CHEBI:15378"/>
        <dbReference type="ChEBI" id="CHEBI:15980"/>
        <dbReference type="ChEBI" id="CHEBI:57783"/>
        <dbReference type="ChEBI" id="CHEBI:58349"/>
        <dbReference type="EC" id="1.1.1.169"/>
    </reaction>
</comment>
<name>A0AB73ACS7_ENTFC</name>
<accession>A0AB73ACS7</accession>
<dbReference type="SUPFAM" id="SSF48179">
    <property type="entry name" value="6-phosphogluconate dehydrogenase C-terminal domain-like"/>
    <property type="match status" value="1"/>
</dbReference>
<dbReference type="PANTHER" id="PTHR43765:SF2">
    <property type="entry name" value="2-DEHYDROPANTOATE 2-REDUCTASE"/>
    <property type="match status" value="1"/>
</dbReference>
<dbReference type="Pfam" id="PF02558">
    <property type="entry name" value="ApbA"/>
    <property type="match status" value="1"/>
</dbReference>
<evidence type="ECO:0000256" key="10">
    <source>
        <dbReference type="ARBA" id="ARBA00048793"/>
    </source>
</evidence>
<dbReference type="InterPro" id="IPR013752">
    <property type="entry name" value="KPA_reductase"/>
</dbReference>
<dbReference type="Gene3D" id="1.10.1040.10">
    <property type="entry name" value="N-(1-d-carboxylethyl)-l-norvaline Dehydrogenase, domain 2"/>
    <property type="match status" value="1"/>
</dbReference>